<organism evidence="6 7">
    <name type="scientific">Elizabethkingia miricola</name>
    <name type="common">Chryseobacterium miricola</name>
    <dbReference type="NCBI Taxonomy" id="172045"/>
    <lineage>
        <taxon>Bacteria</taxon>
        <taxon>Pseudomonadati</taxon>
        <taxon>Bacteroidota</taxon>
        <taxon>Flavobacteriia</taxon>
        <taxon>Flavobacteriales</taxon>
        <taxon>Weeksellaceae</taxon>
        <taxon>Elizabethkingia</taxon>
    </lineage>
</organism>
<feature type="chain" id="PRO_5044855544" evidence="4">
    <location>
        <begin position="23"/>
        <end position="569"/>
    </location>
</feature>
<keyword evidence="3" id="KW-0472">Membrane</keyword>
<dbReference type="PANTHER" id="PTHR43280">
    <property type="entry name" value="ARAC-FAMILY TRANSCRIPTIONAL REGULATOR"/>
    <property type="match status" value="1"/>
</dbReference>
<dbReference type="PANTHER" id="PTHR43280:SF34">
    <property type="entry name" value="ARAC-FAMILY TRANSCRIPTIONAL REGULATOR"/>
    <property type="match status" value="1"/>
</dbReference>
<dbReference type="Proteomes" id="UP001239265">
    <property type="component" value="Unassembled WGS sequence"/>
</dbReference>
<evidence type="ECO:0000259" key="5">
    <source>
        <dbReference type="PROSITE" id="PS01124"/>
    </source>
</evidence>
<accession>A0ABD5B992</accession>
<dbReference type="Gene3D" id="1.25.40.10">
    <property type="entry name" value="Tetratricopeptide repeat domain"/>
    <property type="match status" value="2"/>
</dbReference>
<dbReference type="InterPro" id="IPR019734">
    <property type="entry name" value="TPR_rpt"/>
</dbReference>
<evidence type="ECO:0000313" key="6">
    <source>
        <dbReference type="EMBL" id="MDQ8749969.1"/>
    </source>
</evidence>
<dbReference type="InterPro" id="IPR011990">
    <property type="entry name" value="TPR-like_helical_dom_sf"/>
</dbReference>
<evidence type="ECO:0000256" key="4">
    <source>
        <dbReference type="SAM" id="SignalP"/>
    </source>
</evidence>
<keyword evidence="3" id="KW-0812">Transmembrane</keyword>
<sequence>MKHLFLLLVLIFSNLFFSQSNITDSLKKFNYNELKEKFDDYYNNDKSLEAKRIAKYYLQKAKNEKNTLQIAEGYILIHFNEDFSTALKYIDSLGIITKNIKGSLYPARTYRLKGNLYYKNDDLKKALENYFISLNYAKQQNDEKQIMYVNLNIAYIDTYMGKNEEAAKIFKQYYNSKLLSKVENNQTRINLINCYIELNKLDSANILIKEGINISLPTKNKYNISQYSYLSGLSNLKQKKYELAISDLSKAYSYFSTIDDTNANYALYALGKSYDGQHDKEKAIQHFIKLDSNIQKTNNLFPELKEVYTYIINYYKEKDDKEKQLFYIDRFLKVNTKLDEQFKYLSTELHKKYEIPNLIHEKENIITDLKNRKITLWIFIGVILTSAFILITYFYFNLKKTEKKYRKIAQDLIKSLEEKEPIVSNSSNDVTKVSQPKTIIENKVGKSIPEDVIQFILRELDNFEKQDLFLKKGITLSSLSKQIKTNSSYLSDIINSYKGKNFATYLNDLRIDYAIDKLLKDRKFRSYKLTVVAEELGYNNEQAFATAFKKKTGTTFTIYIKEIENRNLP</sequence>
<proteinExistence type="predicted"/>
<dbReference type="EMBL" id="JAUCQJ010000004">
    <property type="protein sequence ID" value="MDQ8749969.1"/>
    <property type="molecule type" value="Genomic_DNA"/>
</dbReference>
<feature type="signal peptide" evidence="4">
    <location>
        <begin position="1"/>
        <end position="22"/>
    </location>
</feature>
<dbReference type="Gene3D" id="1.10.10.60">
    <property type="entry name" value="Homeodomain-like"/>
    <property type="match status" value="2"/>
</dbReference>
<dbReference type="GO" id="GO:0003677">
    <property type="term" value="F:DNA binding"/>
    <property type="evidence" value="ECO:0007669"/>
    <property type="project" value="UniProtKB-KW"/>
</dbReference>
<keyword evidence="3" id="KW-1133">Transmembrane helix</keyword>
<protein>
    <submittedName>
        <fullName evidence="6">Helix-turn-helix domain-containing protein</fullName>
    </submittedName>
</protein>
<keyword evidence="1" id="KW-0238">DNA-binding</keyword>
<gene>
    <name evidence="6" type="ORF">QT385_15040</name>
</gene>
<dbReference type="Pfam" id="PF12833">
    <property type="entry name" value="HTH_18"/>
    <property type="match status" value="1"/>
</dbReference>
<dbReference type="PROSITE" id="PS01124">
    <property type="entry name" value="HTH_ARAC_FAMILY_2"/>
    <property type="match status" value="1"/>
</dbReference>
<reference evidence="6 7" key="1">
    <citation type="submission" date="2023-06" db="EMBL/GenBank/DDBJ databases">
        <title>Nosocomial Elizabethkingia miricola genome.</title>
        <authorList>
            <person name="Morgado S."/>
            <person name="Fonseca E."/>
            <person name="Freitas F."/>
            <person name="Vicente A.C."/>
        </authorList>
    </citation>
    <scope>NUCLEOTIDE SEQUENCE [LARGE SCALE GENOMIC DNA]</scope>
    <source>
        <strain evidence="6 7">EM15</strain>
    </source>
</reference>
<dbReference type="InterPro" id="IPR018060">
    <property type="entry name" value="HTH_AraC"/>
</dbReference>
<feature type="transmembrane region" description="Helical" evidence="3">
    <location>
        <begin position="374"/>
        <end position="396"/>
    </location>
</feature>
<feature type="domain" description="HTH araC/xylS-type" evidence="5">
    <location>
        <begin position="450"/>
        <end position="562"/>
    </location>
</feature>
<dbReference type="SMART" id="SM00028">
    <property type="entry name" value="TPR"/>
    <property type="match status" value="3"/>
</dbReference>
<comment type="caution">
    <text evidence="6">The sequence shown here is derived from an EMBL/GenBank/DDBJ whole genome shotgun (WGS) entry which is preliminary data.</text>
</comment>
<name>A0ABD5B992_ELIMR</name>
<evidence type="ECO:0000256" key="3">
    <source>
        <dbReference type="SAM" id="Phobius"/>
    </source>
</evidence>
<dbReference type="AlphaFoldDB" id="A0ABD5B992"/>
<keyword evidence="2" id="KW-0802">TPR repeat</keyword>
<dbReference type="PROSITE" id="PS50005">
    <property type="entry name" value="TPR"/>
    <property type="match status" value="1"/>
</dbReference>
<evidence type="ECO:0000313" key="7">
    <source>
        <dbReference type="Proteomes" id="UP001239265"/>
    </source>
</evidence>
<dbReference type="SUPFAM" id="SSF48452">
    <property type="entry name" value="TPR-like"/>
    <property type="match status" value="2"/>
</dbReference>
<keyword evidence="4" id="KW-0732">Signal</keyword>
<evidence type="ECO:0000256" key="2">
    <source>
        <dbReference type="PROSITE-ProRule" id="PRU00339"/>
    </source>
</evidence>
<evidence type="ECO:0000256" key="1">
    <source>
        <dbReference type="ARBA" id="ARBA00023125"/>
    </source>
</evidence>
<dbReference type="SMART" id="SM00342">
    <property type="entry name" value="HTH_ARAC"/>
    <property type="match status" value="1"/>
</dbReference>
<feature type="repeat" description="TPR" evidence="2">
    <location>
        <begin position="107"/>
        <end position="140"/>
    </location>
</feature>
<dbReference type="RefSeq" id="WP_309047008.1">
    <property type="nucleotide sequence ID" value="NZ_JAUCQJ010000004.1"/>
</dbReference>